<evidence type="ECO:0000256" key="1">
    <source>
        <dbReference type="ARBA" id="ARBA00004613"/>
    </source>
</evidence>
<sequence>TRSGVWKYGIFPDGLACELQGKSVGICHEGACYKTENPPKGTRKPDQPIGLSEENGTKGNQNGEYTGWFDNAVKACEKRNRPPMERPYCVFYCGKTSDGRWKYNTYDDGLDCDFEGTRDGTCYRGLCYKTVSPPTPEPGLPKVTKKQGQVKGENEGVKKTENEDEDKLFYTSTEWTIASDSDDLNEKN</sequence>
<dbReference type="AlphaFoldDB" id="A0A1D2AIP7"/>
<organism evidence="4">
    <name type="scientific">Ornithodoros brasiliensis</name>
    <name type="common">Mouro tick</name>
    <dbReference type="NCBI Taxonomy" id="888526"/>
    <lineage>
        <taxon>Eukaryota</taxon>
        <taxon>Metazoa</taxon>
        <taxon>Ecdysozoa</taxon>
        <taxon>Arthropoda</taxon>
        <taxon>Chelicerata</taxon>
        <taxon>Arachnida</taxon>
        <taxon>Acari</taxon>
        <taxon>Parasitiformes</taxon>
        <taxon>Ixodida</taxon>
        <taxon>Ixodoidea</taxon>
        <taxon>Argasidae</taxon>
        <taxon>Ornithodorinae</taxon>
        <taxon>Ornithodoros</taxon>
    </lineage>
</organism>
<accession>A0A1D2AIP7</accession>
<dbReference type="InterPro" id="IPR011694">
    <property type="entry name" value="Ixonnexin-like"/>
</dbReference>
<evidence type="ECO:0000256" key="2">
    <source>
        <dbReference type="ARBA" id="ARBA00022525"/>
    </source>
</evidence>
<dbReference type="EMBL" id="GETE01001056">
    <property type="protein sequence ID" value="JAT78805.1"/>
    <property type="molecule type" value="Transcribed_RNA"/>
</dbReference>
<feature type="non-terminal residue" evidence="4">
    <location>
        <position position="1"/>
    </location>
</feature>
<dbReference type="GO" id="GO:0005576">
    <property type="term" value="C:extracellular region"/>
    <property type="evidence" value="ECO:0007669"/>
    <property type="project" value="UniProtKB-SubCell"/>
</dbReference>
<feature type="compositionally biased region" description="Basic and acidic residues" evidence="3">
    <location>
        <begin position="152"/>
        <end position="161"/>
    </location>
</feature>
<evidence type="ECO:0000313" key="4">
    <source>
        <dbReference type="EMBL" id="JAT78805.1"/>
    </source>
</evidence>
<evidence type="ECO:0000256" key="3">
    <source>
        <dbReference type="SAM" id="MobiDB-lite"/>
    </source>
</evidence>
<name>A0A1D2AIP7_ORNBR</name>
<feature type="region of interest" description="Disordered" evidence="3">
    <location>
        <begin position="37"/>
        <end position="63"/>
    </location>
</feature>
<feature type="non-terminal residue" evidence="4">
    <location>
        <position position="188"/>
    </location>
</feature>
<feature type="region of interest" description="Disordered" evidence="3">
    <location>
        <begin position="133"/>
        <end position="165"/>
    </location>
</feature>
<dbReference type="Pfam" id="PF07771">
    <property type="entry name" value="TSGP1"/>
    <property type="match status" value="2"/>
</dbReference>
<comment type="subcellular location">
    <subcellularLocation>
        <location evidence="1">Secreted</location>
    </subcellularLocation>
</comment>
<protein>
    <submittedName>
        <fullName evidence="4">Acid tail salivary protein</fullName>
    </submittedName>
</protein>
<keyword evidence="2" id="KW-0964">Secreted</keyword>
<proteinExistence type="predicted"/>
<reference evidence="4" key="1">
    <citation type="submission" date="2016-07" db="EMBL/GenBank/DDBJ databases">
        <title>Salivary Glands transcriptome analysis on engorged females of Ornithodoros brasiliensis (Acari:Argasidae).</title>
        <authorList>
            <person name="Simons S.M."/>
            <person name="Carvalho E."/>
            <person name="Junqueira-de-Azevedo I."/>
            <person name="Ho P.L."/>
            <person name="Giovanni D."/>
            <person name="Mendonca R."/>
            <person name="Onofrio V."/>
            <person name="Landulfo G."/>
            <person name="Ramirez D."/>
            <person name="Barros-Battesti D."/>
        </authorList>
    </citation>
    <scope>NUCLEOTIDE SEQUENCE</scope>
    <source>
        <strain evidence="4">Female</strain>
        <tissue evidence="4">Salivary gland</tissue>
    </source>
</reference>